<feature type="region of interest" description="Disordered" evidence="1">
    <location>
        <begin position="332"/>
        <end position="387"/>
    </location>
</feature>
<name>A0AAN8MR81_9PEZI</name>
<proteinExistence type="predicted"/>
<organism evidence="3 4">
    <name type="scientific">Orbilia javanica</name>
    <dbReference type="NCBI Taxonomy" id="47235"/>
    <lineage>
        <taxon>Eukaryota</taxon>
        <taxon>Fungi</taxon>
        <taxon>Dikarya</taxon>
        <taxon>Ascomycota</taxon>
        <taxon>Pezizomycotina</taxon>
        <taxon>Orbiliomycetes</taxon>
        <taxon>Orbiliales</taxon>
        <taxon>Orbiliaceae</taxon>
        <taxon>Orbilia</taxon>
    </lineage>
</organism>
<dbReference type="AlphaFoldDB" id="A0AAN8MR81"/>
<dbReference type="Proteomes" id="UP001313282">
    <property type="component" value="Unassembled WGS sequence"/>
</dbReference>
<feature type="region of interest" description="Disordered" evidence="1">
    <location>
        <begin position="406"/>
        <end position="448"/>
    </location>
</feature>
<evidence type="ECO:0000313" key="3">
    <source>
        <dbReference type="EMBL" id="KAK6348708.1"/>
    </source>
</evidence>
<gene>
    <name evidence="3" type="ORF">TWF718_006495</name>
</gene>
<keyword evidence="2" id="KW-1133">Transmembrane helix</keyword>
<comment type="caution">
    <text evidence="3">The sequence shown here is derived from an EMBL/GenBank/DDBJ whole genome shotgun (WGS) entry which is preliminary data.</text>
</comment>
<keyword evidence="2" id="KW-0812">Transmembrane</keyword>
<feature type="compositionally biased region" description="Pro residues" evidence="1">
    <location>
        <begin position="411"/>
        <end position="426"/>
    </location>
</feature>
<keyword evidence="2" id="KW-0472">Membrane</keyword>
<reference evidence="3 4" key="1">
    <citation type="submission" date="2019-10" db="EMBL/GenBank/DDBJ databases">
        <authorList>
            <person name="Palmer J.M."/>
        </authorList>
    </citation>
    <scope>NUCLEOTIDE SEQUENCE [LARGE SCALE GENOMIC DNA]</scope>
    <source>
        <strain evidence="3 4">TWF718</strain>
    </source>
</reference>
<feature type="compositionally biased region" description="Pro residues" evidence="1">
    <location>
        <begin position="366"/>
        <end position="375"/>
    </location>
</feature>
<feature type="compositionally biased region" description="Pro residues" evidence="1">
    <location>
        <begin position="332"/>
        <end position="357"/>
    </location>
</feature>
<sequence>MFVSLLRFFSAFYIFRSLFSVSHGLSANFSLVAVFRRIFLFVLSIVSGPAQGKVVGATYFLASTHPRSVVYRNWEPELSFAAGSWETINLLDTVWRSPLHQLTPQGRTLKGMEVAAMALFIMATLLPKSFGRICRAISGLAWRLVATGWQRLPQLSAGQRPRAPTARRCRPAAPNGPGPLERFAVLVQQETLAWVQQQDLAGHGVGLSAALLLALDILSFYLGEGVLVLKRASQRAADGRWTPLINMVFRRQPVGGRRATGEGHEELDSLWTPPYAGPVPFIYRMESVYTTETWEAHLEEVRSRFPWRLASMATPLYLRGFYLPPEYRVRRPPPPPPPSSPPPPPIVSVVARPPPTTGFPAVHITAPPPQPPLAPSSPMEVEPAGAQFSVPSSSFSFSFSFAAPTTQPNFAAPPPPPPPAPLPLPQVVPVAHGSDRDDDLAPRKKSKV</sequence>
<evidence type="ECO:0000256" key="1">
    <source>
        <dbReference type="SAM" id="MobiDB-lite"/>
    </source>
</evidence>
<feature type="compositionally biased region" description="Basic and acidic residues" evidence="1">
    <location>
        <begin position="433"/>
        <end position="442"/>
    </location>
</feature>
<dbReference type="EMBL" id="JAVHNR010000003">
    <property type="protein sequence ID" value="KAK6348708.1"/>
    <property type="molecule type" value="Genomic_DNA"/>
</dbReference>
<feature type="transmembrane region" description="Helical" evidence="2">
    <location>
        <begin position="6"/>
        <end position="26"/>
    </location>
</feature>
<keyword evidence="4" id="KW-1185">Reference proteome</keyword>
<evidence type="ECO:0000313" key="4">
    <source>
        <dbReference type="Proteomes" id="UP001313282"/>
    </source>
</evidence>
<evidence type="ECO:0000256" key="2">
    <source>
        <dbReference type="SAM" id="Phobius"/>
    </source>
</evidence>
<protein>
    <submittedName>
        <fullName evidence="3">Uncharacterized protein</fullName>
    </submittedName>
</protein>
<accession>A0AAN8MR81</accession>